<dbReference type="AlphaFoldDB" id="A0A843UBA1"/>
<evidence type="ECO:0000313" key="1">
    <source>
        <dbReference type="EMBL" id="MQL78543.1"/>
    </source>
</evidence>
<gene>
    <name evidence="1" type="ORF">Taro_010969</name>
</gene>
<dbReference type="EMBL" id="NMUH01000405">
    <property type="protein sequence ID" value="MQL78543.1"/>
    <property type="molecule type" value="Genomic_DNA"/>
</dbReference>
<sequence length="184" mass="19775">MYWAPASHVFPVSHFRELGPESLNFTASVLVYGLLELGEFPTEPVTSEAHPYSPQARARRRFRYRLPVQGRAAAVLGQRLQPCSFRSSVVSFFSCTSLPRGSTTPTVVTSPVGCPRFSMSQTVSSGFVPVLVLYRRGARHGPAAVWSAGVVLVGLHCSLALLCGCGAAVGPFVCDCETERIGIS</sequence>
<evidence type="ECO:0000313" key="2">
    <source>
        <dbReference type="Proteomes" id="UP000652761"/>
    </source>
</evidence>
<name>A0A843UBA1_COLES</name>
<comment type="caution">
    <text evidence="1">The sequence shown here is derived from an EMBL/GenBank/DDBJ whole genome shotgun (WGS) entry which is preliminary data.</text>
</comment>
<organism evidence="1 2">
    <name type="scientific">Colocasia esculenta</name>
    <name type="common">Wild taro</name>
    <name type="synonym">Arum esculentum</name>
    <dbReference type="NCBI Taxonomy" id="4460"/>
    <lineage>
        <taxon>Eukaryota</taxon>
        <taxon>Viridiplantae</taxon>
        <taxon>Streptophyta</taxon>
        <taxon>Embryophyta</taxon>
        <taxon>Tracheophyta</taxon>
        <taxon>Spermatophyta</taxon>
        <taxon>Magnoliopsida</taxon>
        <taxon>Liliopsida</taxon>
        <taxon>Araceae</taxon>
        <taxon>Aroideae</taxon>
        <taxon>Colocasieae</taxon>
        <taxon>Colocasia</taxon>
    </lineage>
</organism>
<proteinExistence type="predicted"/>
<protein>
    <submittedName>
        <fullName evidence="1">Uncharacterized protein</fullName>
    </submittedName>
</protein>
<keyword evidence="2" id="KW-1185">Reference proteome</keyword>
<reference evidence="1" key="1">
    <citation type="submission" date="2017-07" db="EMBL/GenBank/DDBJ databases">
        <title>Taro Niue Genome Assembly and Annotation.</title>
        <authorList>
            <person name="Atibalentja N."/>
            <person name="Keating K."/>
            <person name="Fields C.J."/>
        </authorList>
    </citation>
    <scope>NUCLEOTIDE SEQUENCE</scope>
    <source>
        <strain evidence="1">Niue_2</strain>
        <tissue evidence="1">Leaf</tissue>
    </source>
</reference>
<dbReference type="Proteomes" id="UP000652761">
    <property type="component" value="Unassembled WGS sequence"/>
</dbReference>
<accession>A0A843UBA1</accession>